<keyword evidence="1" id="KW-0663">Pyridoxal phosphate</keyword>
<dbReference type="InterPro" id="IPR051446">
    <property type="entry name" value="HTH_trans_reg/aminotransferase"/>
</dbReference>
<evidence type="ECO:0000256" key="2">
    <source>
        <dbReference type="ARBA" id="ARBA00023015"/>
    </source>
</evidence>
<reference evidence="6 7" key="1">
    <citation type="submission" date="2019-09" db="EMBL/GenBank/DDBJ databases">
        <title>Draft genome sequences of 48 bacterial type strains from the CCUG.</title>
        <authorList>
            <person name="Tunovic T."/>
            <person name="Pineiro-Iglesias B."/>
            <person name="Unosson C."/>
            <person name="Inganas E."/>
            <person name="Ohlen M."/>
            <person name="Cardew S."/>
            <person name="Jensie-Markopoulos S."/>
            <person name="Salva-Serra F."/>
            <person name="Jaen-Luchoro D."/>
            <person name="Karlsson R."/>
            <person name="Svensson-Stadler L."/>
            <person name="Chun J."/>
            <person name="Moore E."/>
        </authorList>
    </citation>
    <scope>NUCLEOTIDE SEQUENCE [LARGE SCALE GENOMIC DNA]</scope>
    <source>
        <strain evidence="6 7">CCUG 65687</strain>
    </source>
</reference>
<organism evidence="6 7">
    <name type="scientific">Burkholderia territorii</name>
    <dbReference type="NCBI Taxonomy" id="1503055"/>
    <lineage>
        <taxon>Bacteria</taxon>
        <taxon>Pseudomonadati</taxon>
        <taxon>Pseudomonadota</taxon>
        <taxon>Betaproteobacteria</taxon>
        <taxon>Burkholderiales</taxon>
        <taxon>Burkholderiaceae</taxon>
        <taxon>Burkholderia</taxon>
        <taxon>Burkholderia cepacia complex</taxon>
    </lineage>
</organism>
<evidence type="ECO:0000313" key="6">
    <source>
        <dbReference type="EMBL" id="KAB0677905.1"/>
    </source>
</evidence>
<dbReference type="PROSITE" id="PS50949">
    <property type="entry name" value="HTH_GNTR"/>
    <property type="match status" value="1"/>
</dbReference>
<dbReference type="Pfam" id="PF00392">
    <property type="entry name" value="GntR"/>
    <property type="match status" value="1"/>
</dbReference>
<dbReference type="InterPro" id="IPR036388">
    <property type="entry name" value="WH-like_DNA-bd_sf"/>
</dbReference>
<dbReference type="InterPro" id="IPR000524">
    <property type="entry name" value="Tscrpt_reg_HTH_GntR"/>
</dbReference>
<dbReference type="EMBL" id="VZOL01000126">
    <property type="protein sequence ID" value="KAB0677905.1"/>
    <property type="molecule type" value="Genomic_DNA"/>
</dbReference>
<dbReference type="GO" id="GO:0003677">
    <property type="term" value="F:DNA binding"/>
    <property type="evidence" value="ECO:0007669"/>
    <property type="project" value="UniProtKB-KW"/>
</dbReference>
<dbReference type="GO" id="GO:0003700">
    <property type="term" value="F:DNA-binding transcription factor activity"/>
    <property type="evidence" value="ECO:0007669"/>
    <property type="project" value="InterPro"/>
</dbReference>
<dbReference type="SUPFAM" id="SSF46785">
    <property type="entry name" value="Winged helix' DNA-binding domain"/>
    <property type="match status" value="1"/>
</dbReference>
<accession>A0A6L3NK17</accession>
<dbReference type="PANTHER" id="PTHR46577:SF1">
    <property type="entry name" value="HTH-TYPE TRANSCRIPTIONAL REGULATORY PROTEIN GABR"/>
    <property type="match status" value="1"/>
</dbReference>
<dbReference type="AlphaFoldDB" id="A0A6L3NK17"/>
<evidence type="ECO:0000256" key="1">
    <source>
        <dbReference type="ARBA" id="ARBA00022898"/>
    </source>
</evidence>
<dbReference type="RefSeq" id="WP_151004977.1">
    <property type="nucleotide sequence ID" value="NZ_VZOL01000126.1"/>
</dbReference>
<dbReference type="InterPro" id="IPR036390">
    <property type="entry name" value="WH_DNA-bd_sf"/>
</dbReference>
<evidence type="ECO:0000259" key="5">
    <source>
        <dbReference type="PROSITE" id="PS50949"/>
    </source>
</evidence>
<evidence type="ECO:0000256" key="3">
    <source>
        <dbReference type="ARBA" id="ARBA00023125"/>
    </source>
</evidence>
<name>A0A6L3NK17_9BURK</name>
<protein>
    <submittedName>
        <fullName evidence="6">Winged helix-turn-helix transcriptional regulator</fullName>
    </submittedName>
</protein>
<dbReference type="Proteomes" id="UP000473571">
    <property type="component" value="Unassembled WGS sequence"/>
</dbReference>
<evidence type="ECO:0000256" key="4">
    <source>
        <dbReference type="ARBA" id="ARBA00023163"/>
    </source>
</evidence>
<gene>
    <name evidence="6" type="ORF">F7R13_12650</name>
</gene>
<feature type="non-terminal residue" evidence="6">
    <location>
        <position position="68"/>
    </location>
</feature>
<sequence length="68" mass="7749">MKRYEALAHTIADEIRNGNLAAGTRLPSLRQIIAQHGVSQSTVFRAYYLLEQWGLIRARERSGYYVAP</sequence>
<evidence type="ECO:0000313" key="7">
    <source>
        <dbReference type="Proteomes" id="UP000473571"/>
    </source>
</evidence>
<dbReference type="Gene3D" id="1.10.10.10">
    <property type="entry name" value="Winged helix-like DNA-binding domain superfamily/Winged helix DNA-binding domain"/>
    <property type="match status" value="1"/>
</dbReference>
<feature type="domain" description="HTH gntR-type" evidence="5">
    <location>
        <begin position="1"/>
        <end position="68"/>
    </location>
</feature>
<keyword evidence="2" id="KW-0805">Transcription regulation</keyword>
<dbReference type="CDD" id="cd07377">
    <property type="entry name" value="WHTH_GntR"/>
    <property type="match status" value="1"/>
</dbReference>
<keyword evidence="4" id="KW-0804">Transcription</keyword>
<keyword evidence="3" id="KW-0238">DNA-binding</keyword>
<proteinExistence type="predicted"/>
<dbReference type="PANTHER" id="PTHR46577">
    <property type="entry name" value="HTH-TYPE TRANSCRIPTIONAL REGULATORY PROTEIN GABR"/>
    <property type="match status" value="1"/>
</dbReference>
<dbReference type="SMART" id="SM00345">
    <property type="entry name" value="HTH_GNTR"/>
    <property type="match status" value="1"/>
</dbReference>
<comment type="caution">
    <text evidence="6">The sequence shown here is derived from an EMBL/GenBank/DDBJ whole genome shotgun (WGS) entry which is preliminary data.</text>
</comment>